<accession>A0ACB0LMX8</accession>
<comment type="caution">
    <text evidence="1">The sequence shown here is derived from an EMBL/GenBank/DDBJ whole genome shotgun (WGS) entry which is preliminary data.</text>
</comment>
<evidence type="ECO:0000313" key="2">
    <source>
        <dbReference type="Proteomes" id="UP001177021"/>
    </source>
</evidence>
<protein>
    <submittedName>
        <fullName evidence="1">Uncharacterized protein</fullName>
    </submittedName>
</protein>
<gene>
    <name evidence="1" type="ORF">MILVUS5_LOCUS34858</name>
</gene>
<keyword evidence="2" id="KW-1185">Reference proteome</keyword>
<proteinExistence type="predicted"/>
<organism evidence="1 2">
    <name type="scientific">Trifolium pratense</name>
    <name type="common">Red clover</name>
    <dbReference type="NCBI Taxonomy" id="57577"/>
    <lineage>
        <taxon>Eukaryota</taxon>
        <taxon>Viridiplantae</taxon>
        <taxon>Streptophyta</taxon>
        <taxon>Embryophyta</taxon>
        <taxon>Tracheophyta</taxon>
        <taxon>Spermatophyta</taxon>
        <taxon>Magnoliopsida</taxon>
        <taxon>eudicotyledons</taxon>
        <taxon>Gunneridae</taxon>
        <taxon>Pentapetalae</taxon>
        <taxon>rosids</taxon>
        <taxon>fabids</taxon>
        <taxon>Fabales</taxon>
        <taxon>Fabaceae</taxon>
        <taxon>Papilionoideae</taxon>
        <taxon>50 kb inversion clade</taxon>
        <taxon>NPAAA clade</taxon>
        <taxon>Hologalegina</taxon>
        <taxon>IRL clade</taxon>
        <taxon>Trifolieae</taxon>
        <taxon>Trifolium</taxon>
    </lineage>
</organism>
<evidence type="ECO:0000313" key="1">
    <source>
        <dbReference type="EMBL" id="CAJ2670890.1"/>
    </source>
</evidence>
<name>A0ACB0LMX8_TRIPR</name>
<sequence>MLVKIIHGIAMIQEQIELLFEDMQPDCIVSDMLYPWTVESAGKLGSPRIYHYSSSYFASCTAHFIKKHKPHENLVSDTDSFSIPNLPHNIEITSLQQDWVRKGNELSDYFDAIYESEGRSYGTLFNRFHELEGDYEKLYKSTKGIKAWSVGPVSASAQLA</sequence>
<dbReference type="EMBL" id="CASHSV030000615">
    <property type="protein sequence ID" value="CAJ2670890.1"/>
    <property type="molecule type" value="Genomic_DNA"/>
</dbReference>
<reference evidence="1" key="1">
    <citation type="submission" date="2023-10" db="EMBL/GenBank/DDBJ databases">
        <authorList>
            <person name="Rodriguez Cubillos JULIANA M."/>
            <person name="De Vega J."/>
        </authorList>
    </citation>
    <scope>NUCLEOTIDE SEQUENCE</scope>
</reference>
<dbReference type="Proteomes" id="UP001177021">
    <property type="component" value="Unassembled WGS sequence"/>
</dbReference>